<keyword evidence="5 7" id="KW-1133">Transmembrane helix</keyword>
<dbReference type="PANTHER" id="PTHR23517:SF2">
    <property type="entry name" value="MULTIDRUG RESISTANCE PROTEIN MDTH"/>
    <property type="match status" value="1"/>
</dbReference>
<name>A0ABT0ZMC0_9ACTN</name>
<keyword evidence="2" id="KW-0813">Transport</keyword>
<gene>
    <name evidence="8" type="ORF">NGF19_28765</name>
</gene>
<feature type="transmembrane region" description="Helical" evidence="7">
    <location>
        <begin position="381"/>
        <end position="399"/>
    </location>
</feature>
<dbReference type="Gene3D" id="1.20.1250.20">
    <property type="entry name" value="MFS general substrate transporter like domains"/>
    <property type="match status" value="1"/>
</dbReference>
<keyword evidence="4 7" id="KW-0812">Transmembrane</keyword>
<evidence type="ECO:0000313" key="8">
    <source>
        <dbReference type="EMBL" id="MCN9244726.1"/>
    </source>
</evidence>
<reference evidence="8 9" key="1">
    <citation type="submission" date="2022-05" db="EMBL/GenBank/DDBJ databases">
        <title>Streptomyces sp. nov. RY43-2 isolated from soil of a peat swamp forest.</title>
        <authorList>
            <person name="Kanchanasin P."/>
            <person name="Tanasupawat S."/>
            <person name="Phongsopitanun W."/>
        </authorList>
    </citation>
    <scope>NUCLEOTIDE SEQUENCE [LARGE SCALE GENOMIC DNA]</scope>
    <source>
        <strain evidence="8 9">RY43-2</strain>
    </source>
</reference>
<dbReference type="RefSeq" id="WP_252428586.1">
    <property type="nucleotide sequence ID" value="NZ_JAMWMR010000043.1"/>
</dbReference>
<feature type="transmembrane region" description="Helical" evidence="7">
    <location>
        <begin position="91"/>
        <end position="124"/>
    </location>
</feature>
<dbReference type="InterPro" id="IPR050171">
    <property type="entry name" value="MFS_Transporters"/>
</dbReference>
<feature type="transmembrane region" description="Helical" evidence="7">
    <location>
        <begin position="60"/>
        <end position="79"/>
    </location>
</feature>
<sequence>MTDGAAPERAPRSAPEQAARPAPVRGFYAVGLCDAVGLGMYLSLSVLFLDRAADLTNHQIGLVLGASGVASLVGAMPIARAAERFGIRAVLCALFLVRCAAFLALAAVTTFAEALCAAAVAGLLSRGIGPLIESGLINRVPDAQAVGALARVRTLRNVGLAAGALPSGAAIAIDEPWAYRAVLVASAVLFLCCAAICRGFPDTAASASARPGGRARILRNRAFLSITALYGALTLSALLLGIGMPLWIVQRTQAPSWSVTLIQLLNTALVVLLQVRLSKGSERLTRARALMCGGGLLAGFGALTAPLTGLGGGRLDLAVVVVAAVLLSLGEVLITVGTTGAALLHIPEGQKTSHLAALNLGFAVTTIVGPPLISTSVGWDWAGWAGWAAFFTVLGLLALRVPGPSAATASARLPAATATV</sequence>
<comment type="caution">
    <text evidence="8">The sequence shown here is derived from an EMBL/GenBank/DDBJ whole genome shotgun (WGS) entry which is preliminary data.</text>
</comment>
<comment type="subcellular location">
    <subcellularLocation>
        <location evidence="1">Cell membrane</location>
        <topology evidence="1">Multi-pass membrane protein</topology>
    </subcellularLocation>
</comment>
<dbReference type="Proteomes" id="UP001523219">
    <property type="component" value="Unassembled WGS sequence"/>
</dbReference>
<evidence type="ECO:0000256" key="5">
    <source>
        <dbReference type="ARBA" id="ARBA00022989"/>
    </source>
</evidence>
<keyword evidence="6 7" id="KW-0472">Membrane</keyword>
<evidence type="ECO:0000313" key="9">
    <source>
        <dbReference type="Proteomes" id="UP001523219"/>
    </source>
</evidence>
<evidence type="ECO:0000256" key="2">
    <source>
        <dbReference type="ARBA" id="ARBA00022448"/>
    </source>
</evidence>
<keyword evidence="9" id="KW-1185">Reference proteome</keyword>
<keyword evidence="3" id="KW-1003">Cell membrane</keyword>
<accession>A0ABT0ZMC0</accession>
<dbReference type="PANTHER" id="PTHR23517">
    <property type="entry name" value="RESISTANCE PROTEIN MDTM, PUTATIVE-RELATED-RELATED"/>
    <property type="match status" value="1"/>
</dbReference>
<protein>
    <submittedName>
        <fullName evidence="8">MFS transporter</fullName>
    </submittedName>
</protein>
<evidence type="ECO:0000256" key="1">
    <source>
        <dbReference type="ARBA" id="ARBA00004651"/>
    </source>
</evidence>
<dbReference type="Pfam" id="PF07690">
    <property type="entry name" value="MFS_1"/>
    <property type="match status" value="1"/>
</dbReference>
<dbReference type="SUPFAM" id="SSF103473">
    <property type="entry name" value="MFS general substrate transporter"/>
    <property type="match status" value="1"/>
</dbReference>
<evidence type="ECO:0000256" key="7">
    <source>
        <dbReference type="SAM" id="Phobius"/>
    </source>
</evidence>
<feature type="transmembrane region" description="Helical" evidence="7">
    <location>
        <begin position="254"/>
        <end position="275"/>
    </location>
</feature>
<feature type="transmembrane region" description="Helical" evidence="7">
    <location>
        <begin position="27"/>
        <end position="48"/>
    </location>
</feature>
<feature type="transmembrane region" description="Helical" evidence="7">
    <location>
        <begin position="356"/>
        <end position="375"/>
    </location>
</feature>
<feature type="transmembrane region" description="Helical" evidence="7">
    <location>
        <begin position="317"/>
        <end position="344"/>
    </location>
</feature>
<dbReference type="EMBL" id="JAMWMR010000043">
    <property type="protein sequence ID" value="MCN9244726.1"/>
    <property type="molecule type" value="Genomic_DNA"/>
</dbReference>
<feature type="transmembrane region" description="Helical" evidence="7">
    <location>
        <begin position="287"/>
        <end position="305"/>
    </location>
</feature>
<evidence type="ECO:0000256" key="4">
    <source>
        <dbReference type="ARBA" id="ARBA00022692"/>
    </source>
</evidence>
<proteinExistence type="predicted"/>
<organism evidence="8 9">
    <name type="scientific">Streptomyces macrolidinus</name>
    <dbReference type="NCBI Taxonomy" id="2952607"/>
    <lineage>
        <taxon>Bacteria</taxon>
        <taxon>Bacillati</taxon>
        <taxon>Actinomycetota</taxon>
        <taxon>Actinomycetes</taxon>
        <taxon>Kitasatosporales</taxon>
        <taxon>Streptomycetaceae</taxon>
        <taxon>Streptomyces</taxon>
    </lineage>
</organism>
<feature type="transmembrane region" description="Helical" evidence="7">
    <location>
        <begin position="222"/>
        <end position="248"/>
    </location>
</feature>
<evidence type="ECO:0000256" key="6">
    <source>
        <dbReference type="ARBA" id="ARBA00023136"/>
    </source>
</evidence>
<feature type="transmembrane region" description="Helical" evidence="7">
    <location>
        <begin position="177"/>
        <end position="201"/>
    </location>
</feature>
<dbReference type="InterPro" id="IPR011701">
    <property type="entry name" value="MFS"/>
</dbReference>
<evidence type="ECO:0000256" key="3">
    <source>
        <dbReference type="ARBA" id="ARBA00022475"/>
    </source>
</evidence>
<dbReference type="InterPro" id="IPR036259">
    <property type="entry name" value="MFS_trans_sf"/>
</dbReference>